<accession>A0AAN9YZZ2</accession>
<sequence>MSPIVIKENIRCIECSKINSDGRQESDSRGLKQPVPLFTTGEESFMNNCILGEVLGEKKRALLESASMLEFLKNHIQSS</sequence>
<comment type="caution">
    <text evidence="1">The sequence shown here is derived from an EMBL/GenBank/DDBJ whole genome shotgun (WGS) entry which is preliminary data.</text>
</comment>
<organism evidence="1 2">
    <name type="scientific">Gryllus longicercus</name>
    <dbReference type="NCBI Taxonomy" id="2509291"/>
    <lineage>
        <taxon>Eukaryota</taxon>
        <taxon>Metazoa</taxon>
        <taxon>Ecdysozoa</taxon>
        <taxon>Arthropoda</taxon>
        <taxon>Hexapoda</taxon>
        <taxon>Insecta</taxon>
        <taxon>Pterygota</taxon>
        <taxon>Neoptera</taxon>
        <taxon>Polyneoptera</taxon>
        <taxon>Orthoptera</taxon>
        <taxon>Ensifera</taxon>
        <taxon>Gryllidea</taxon>
        <taxon>Grylloidea</taxon>
        <taxon>Gryllidae</taxon>
        <taxon>Gryllinae</taxon>
        <taxon>Gryllus</taxon>
    </lineage>
</organism>
<gene>
    <name evidence="1" type="ORF">R5R35_006849</name>
</gene>
<evidence type="ECO:0000313" key="2">
    <source>
        <dbReference type="Proteomes" id="UP001378592"/>
    </source>
</evidence>
<dbReference type="EMBL" id="JAZDUA010000566">
    <property type="protein sequence ID" value="KAK7791048.1"/>
    <property type="molecule type" value="Genomic_DNA"/>
</dbReference>
<dbReference type="AlphaFoldDB" id="A0AAN9YZZ2"/>
<name>A0AAN9YZZ2_9ORTH</name>
<reference evidence="1 2" key="1">
    <citation type="submission" date="2024-03" db="EMBL/GenBank/DDBJ databases">
        <title>The genome assembly and annotation of the cricket Gryllus longicercus Weissman &amp; Gray.</title>
        <authorList>
            <person name="Szrajer S."/>
            <person name="Gray D."/>
            <person name="Ylla G."/>
        </authorList>
    </citation>
    <scope>NUCLEOTIDE SEQUENCE [LARGE SCALE GENOMIC DNA]</scope>
    <source>
        <strain evidence="1">DAG 2021-001</strain>
        <tissue evidence="1">Whole body minus gut</tissue>
    </source>
</reference>
<keyword evidence="2" id="KW-1185">Reference proteome</keyword>
<dbReference type="Proteomes" id="UP001378592">
    <property type="component" value="Unassembled WGS sequence"/>
</dbReference>
<protein>
    <submittedName>
        <fullName evidence="1">Uncharacterized protein</fullName>
    </submittedName>
</protein>
<proteinExistence type="predicted"/>
<evidence type="ECO:0000313" key="1">
    <source>
        <dbReference type="EMBL" id="KAK7791048.1"/>
    </source>
</evidence>